<dbReference type="HOGENOM" id="CLU_1911872_0_0_1"/>
<sequence length="133" mass="15724">QFSKILSEKHDFSIYTKDIEFVNNWFPDKSYSTVGTMQYAIELAKLKIYVLMRLANSKMTLLKVTNHVEDSSVKIRWRILGISHSKFFLKFFKDNSKNRNGDDDDDLTEWLDGFSTFYVNKKGLVKKHIMERV</sequence>
<evidence type="ECO:0000313" key="1">
    <source>
        <dbReference type="EMBL" id="ESN92483.1"/>
    </source>
</evidence>
<name>T1EIC0_HELRO</name>
<dbReference type="OrthoDB" id="44820at2759"/>
<dbReference type="RefSeq" id="XP_009029415.1">
    <property type="nucleotide sequence ID" value="XM_009031167.1"/>
</dbReference>
<evidence type="ECO:0000313" key="2">
    <source>
        <dbReference type="EnsemblMetazoa" id="HelroP136103"/>
    </source>
</evidence>
<gene>
    <name evidence="2" type="primary">20196320</name>
    <name evidence="1" type="ORF">HELRODRAFT_136103</name>
</gene>
<dbReference type="InterPro" id="IPR018790">
    <property type="entry name" value="DUF2358"/>
</dbReference>
<dbReference type="eggNOG" id="KOG4457">
    <property type="taxonomic scope" value="Eukaryota"/>
</dbReference>
<reference evidence="2" key="3">
    <citation type="submission" date="2015-06" db="UniProtKB">
        <authorList>
            <consortium name="EnsemblMetazoa"/>
        </authorList>
    </citation>
    <scope>IDENTIFICATION</scope>
</reference>
<dbReference type="Proteomes" id="UP000015101">
    <property type="component" value="Unassembled WGS sequence"/>
</dbReference>
<organism evidence="2 3">
    <name type="scientific">Helobdella robusta</name>
    <name type="common">Californian leech</name>
    <dbReference type="NCBI Taxonomy" id="6412"/>
    <lineage>
        <taxon>Eukaryota</taxon>
        <taxon>Metazoa</taxon>
        <taxon>Spiralia</taxon>
        <taxon>Lophotrochozoa</taxon>
        <taxon>Annelida</taxon>
        <taxon>Clitellata</taxon>
        <taxon>Hirudinea</taxon>
        <taxon>Rhynchobdellida</taxon>
        <taxon>Glossiphoniidae</taxon>
        <taxon>Helobdella</taxon>
    </lineage>
</organism>
<dbReference type="Pfam" id="PF10184">
    <property type="entry name" value="DUF2358"/>
    <property type="match status" value="1"/>
</dbReference>
<reference evidence="3" key="1">
    <citation type="submission" date="2012-12" db="EMBL/GenBank/DDBJ databases">
        <authorList>
            <person name="Hellsten U."/>
            <person name="Grimwood J."/>
            <person name="Chapman J.A."/>
            <person name="Shapiro H."/>
            <person name="Aerts A."/>
            <person name="Otillar R.P."/>
            <person name="Terry A.Y."/>
            <person name="Boore J.L."/>
            <person name="Simakov O."/>
            <person name="Marletaz F."/>
            <person name="Cho S.-J."/>
            <person name="Edsinger-Gonzales E."/>
            <person name="Havlak P."/>
            <person name="Kuo D.-H."/>
            <person name="Larsson T."/>
            <person name="Lv J."/>
            <person name="Arendt D."/>
            <person name="Savage R."/>
            <person name="Osoegawa K."/>
            <person name="de Jong P."/>
            <person name="Lindberg D.R."/>
            <person name="Seaver E.C."/>
            <person name="Weisblat D.A."/>
            <person name="Putnam N.H."/>
            <person name="Grigoriev I.V."/>
            <person name="Rokhsar D.S."/>
        </authorList>
    </citation>
    <scope>NUCLEOTIDE SEQUENCE</scope>
</reference>
<dbReference type="CTD" id="20196320"/>
<dbReference type="EMBL" id="AMQM01007548">
    <property type="status" value="NOT_ANNOTATED_CDS"/>
    <property type="molecule type" value="Genomic_DNA"/>
</dbReference>
<dbReference type="GeneID" id="20196320"/>
<protein>
    <submittedName>
        <fullName evidence="1 2">Uncharacterized protein</fullName>
    </submittedName>
</protein>
<proteinExistence type="predicted"/>
<dbReference type="AlphaFoldDB" id="T1EIC0"/>
<accession>T1EIC0</accession>
<dbReference type="PANTHER" id="PTHR31094:SF2">
    <property type="entry name" value="RIKEN CDNA 2310061I04 GENE"/>
    <property type="match status" value="1"/>
</dbReference>
<dbReference type="EnsemblMetazoa" id="HelroT136103">
    <property type="protein sequence ID" value="HelroP136103"/>
    <property type="gene ID" value="HelroG136103"/>
</dbReference>
<dbReference type="OMA" id="KKHIMER"/>
<keyword evidence="3" id="KW-1185">Reference proteome</keyword>
<dbReference type="KEGG" id="hro:HELRODRAFT_136103"/>
<dbReference type="InParanoid" id="T1EIC0"/>
<reference evidence="1 3" key="2">
    <citation type="journal article" date="2013" name="Nature">
        <title>Insights into bilaterian evolution from three spiralian genomes.</title>
        <authorList>
            <person name="Simakov O."/>
            <person name="Marletaz F."/>
            <person name="Cho S.J."/>
            <person name="Edsinger-Gonzales E."/>
            <person name="Havlak P."/>
            <person name="Hellsten U."/>
            <person name="Kuo D.H."/>
            <person name="Larsson T."/>
            <person name="Lv J."/>
            <person name="Arendt D."/>
            <person name="Savage R."/>
            <person name="Osoegawa K."/>
            <person name="de Jong P."/>
            <person name="Grimwood J."/>
            <person name="Chapman J.A."/>
            <person name="Shapiro H."/>
            <person name="Aerts A."/>
            <person name="Otillar R.P."/>
            <person name="Terry A.Y."/>
            <person name="Boore J.L."/>
            <person name="Grigoriev I.V."/>
            <person name="Lindberg D.R."/>
            <person name="Seaver E.C."/>
            <person name="Weisblat D.A."/>
            <person name="Putnam N.H."/>
            <person name="Rokhsar D.S."/>
        </authorList>
    </citation>
    <scope>NUCLEOTIDE SEQUENCE</scope>
</reference>
<dbReference type="STRING" id="6412.T1EIC0"/>
<dbReference type="EMBL" id="KB097640">
    <property type="protein sequence ID" value="ESN92483.1"/>
    <property type="molecule type" value="Genomic_DNA"/>
</dbReference>
<dbReference type="PANTHER" id="PTHR31094">
    <property type="entry name" value="RIKEN CDNA 2310061I04 GENE"/>
    <property type="match status" value="1"/>
</dbReference>
<evidence type="ECO:0000313" key="3">
    <source>
        <dbReference type="Proteomes" id="UP000015101"/>
    </source>
</evidence>